<protein>
    <recommendedName>
        <fullName evidence="3">AlgX/AlgJ SGNH hydrolase-like domain-containing protein</fullName>
    </recommendedName>
</protein>
<gene>
    <name evidence="1" type="ORF">RLDS_20895</name>
</gene>
<evidence type="ECO:0008006" key="3">
    <source>
        <dbReference type="Google" id="ProtNLM"/>
    </source>
</evidence>
<organism evidence="1 2">
    <name type="scientific">Sphingobium lactosutens DS20</name>
    <dbReference type="NCBI Taxonomy" id="1331060"/>
    <lineage>
        <taxon>Bacteria</taxon>
        <taxon>Pseudomonadati</taxon>
        <taxon>Pseudomonadota</taxon>
        <taxon>Alphaproteobacteria</taxon>
        <taxon>Sphingomonadales</taxon>
        <taxon>Sphingomonadaceae</taxon>
        <taxon>Sphingobium</taxon>
    </lineage>
</organism>
<dbReference type="PATRIC" id="fig|1331060.3.peg.4038"/>
<dbReference type="Proteomes" id="UP000015531">
    <property type="component" value="Unassembled WGS sequence"/>
</dbReference>
<dbReference type="AlphaFoldDB" id="T0HGS4"/>
<comment type="caution">
    <text evidence="1">The sequence shown here is derived from an EMBL/GenBank/DDBJ whole genome shotgun (WGS) entry which is preliminary data.</text>
</comment>
<dbReference type="eggNOG" id="ENOG5032R26">
    <property type="taxonomic scope" value="Bacteria"/>
</dbReference>
<evidence type="ECO:0000313" key="1">
    <source>
        <dbReference type="EMBL" id="EQB12212.1"/>
    </source>
</evidence>
<sequence>MSAMTGATWAVSQYGAQGPDNLGKVWIAQPLPIGDDRLVFSGHVANPGDGVTVSIRHGGDIVATCLANPGFIVDVPARKGVFHVEIPVRQEQGRDVVCRWEVVDQEREDMALVGMVQRGVPASVPPTGTGQALLGRMGQLFLVGDTNDSVGQFTRSGSLSDASVTGWTYMFSKMPEWQDEFGIDKIMMMVAPAKEEVLRDYYPFRRALNTAFDDFMKRFGDQPVLMPRWELWNRRQLCYGATDTHWTDYGATVAGQTLLKRWDLPADALPGEFAIKQKIGDLGSKLIPPTSNFELAFRDNFSDRLVFENGIHNHGNIRIYRNSAAPIAGKLLIFGDSFGTNLTEALSYGFQEVAYAYQPAGLDPDLVQRINPTHVLLQITQRFVHGAPATGKSVFESGRKKLAAMSEQEREQAVARLRAAPAEFQPLVTPLFD</sequence>
<proteinExistence type="predicted"/>
<keyword evidence="2" id="KW-1185">Reference proteome</keyword>
<evidence type="ECO:0000313" key="2">
    <source>
        <dbReference type="Proteomes" id="UP000015531"/>
    </source>
</evidence>
<accession>T0HGS4</accession>
<name>T0HGS4_9SPHN</name>
<dbReference type="EMBL" id="ATDP01000104">
    <property type="protein sequence ID" value="EQB12212.1"/>
    <property type="molecule type" value="Genomic_DNA"/>
</dbReference>
<dbReference type="OrthoDB" id="5243588at2"/>
<reference evidence="1 2" key="1">
    <citation type="journal article" date="2013" name="Genome Announc.">
        <title>Draft Genome Sequence of Sphingobium lactosutens Strain DS20T, Isolated from a Hexachlorocyclohexane Dumpsite.</title>
        <authorList>
            <person name="Kumar R."/>
            <person name="Dwivedi V."/>
            <person name="Negi V."/>
            <person name="Khurana J.P."/>
            <person name="Lal R."/>
        </authorList>
    </citation>
    <scope>NUCLEOTIDE SEQUENCE [LARGE SCALE GENOMIC DNA]</scope>
    <source>
        <strain evidence="1 2">DS20</strain>
    </source>
</reference>
<dbReference type="RefSeq" id="WP_021227664.1">
    <property type="nucleotide sequence ID" value="NZ_ATDP01000104.1"/>
</dbReference>